<dbReference type="AlphaFoldDB" id="A0A9X2ZNC6"/>
<keyword evidence="2" id="KW-1185">Reference proteome</keyword>
<dbReference type="SUPFAM" id="SSF53335">
    <property type="entry name" value="S-adenosyl-L-methionine-dependent methyltransferases"/>
    <property type="match status" value="1"/>
</dbReference>
<name>A0A9X2ZNC6_9FLAO</name>
<dbReference type="InterPro" id="IPR029063">
    <property type="entry name" value="SAM-dependent_MTases_sf"/>
</dbReference>
<proteinExistence type="predicted"/>
<dbReference type="Proteomes" id="UP001151133">
    <property type="component" value="Unassembled WGS sequence"/>
</dbReference>
<keyword evidence="1" id="KW-0489">Methyltransferase</keyword>
<reference evidence="1" key="1">
    <citation type="submission" date="2022-10" db="EMBL/GenBank/DDBJ databases">
        <title>Two novel species of Flavobacterium.</title>
        <authorList>
            <person name="Liu Q."/>
            <person name="Xin Y.-H."/>
        </authorList>
    </citation>
    <scope>NUCLEOTIDE SEQUENCE</scope>
    <source>
        <strain evidence="1">LS1R47</strain>
    </source>
</reference>
<dbReference type="GO" id="GO:0032259">
    <property type="term" value="P:methylation"/>
    <property type="evidence" value="ECO:0007669"/>
    <property type="project" value="UniProtKB-KW"/>
</dbReference>
<accession>A0A9X2ZNC6</accession>
<evidence type="ECO:0000313" key="2">
    <source>
        <dbReference type="Proteomes" id="UP001151133"/>
    </source>
</evidence>
<gene>
    <name evidence="1" type="ORF">OIU80_05855</name>
</gene>
<comment type="caution">
    <text evidence="1">The sequence shown here is derived from an EMBL/GenBank/DDBJ whole genome shotgun (WGS) entry which is preliminary data.</text>
</comment>
<dbReference type="GO" id="GO:0008168">
    <property type="term" value="F:methyltransferase activity"/>
    <property type="evidence" value="ECO:0007669"/>
    <property type="project" value="UniProtKB-KW"/>
</dbReference>
<dbReference type="EMBL" id="JAOZEV010000003">
    <property type="protein sequence ID" value="MCV9931802.1"/>
    <property type="molecule type" value="Genomic_DNA"/>
</dbReference>
<dbReference type="RefSeq" id="WP_264286112.1">
    <property type="nucleotide sequence ID" value="NZ_JAOZEV010000003.1"/>
</dbReference>
<evidence type="ECO:0000313" key="1">
    <source>
        <dbReference type="EMBL" id="MCV9931802.1"/>
    </source>
</evidence>
<protein>
    <submittedName>
        <fullName evidence="1">Methyltransferase</fullName>
    </submittedName>
</protein>
<keyword evidence="1" id="KW-0808">Transferase</keyword>
<sequence length="198" mass="23043">MAITDSSGQNFSTHDFNQTDDILNIEFGAGSGFFGKKNYPKCYTTDLSFPEKNHFSLESSYDKDTNCHYIDFECDFLSYNFGTKKFETIIICNPYGYGIRRPTEGKNFFDRIGNLLSESGALYVITQENNGYFNSKVVKKQFNKNLDNEFKSSYAYDWHSYDNEGINTHYAFVRDFDFFTCTQRKINPNVLFKFTKQA</sequence>
<organism evidence="1 2">
    <name type="scientific">Flavobacterium frigoritolerans</name>
    <dbReference type="NCBI Taxonomy" id="2987686"/>
    <lineage>
        <taxon>Bacteria</taxon>
        <taxon>Pseudomonadati</taxon>
        <taxon>Bacteroidota</taxon>
        <taxon>Flavobacteriia</taxon>
        <taxon>Flavobacteriales</taxon>
        <taxon>Flavobacteriaceae</taxon>
        <taxon>Flavobacterium</taxon>
    </lineage>
</organism>
<dbReference type="Gene3D" id="3.40.50.150">
    <property type="entry name" value="Vaccinia Virus protein VP39"/>
    <property type="match status" value="1"/>
</dbReference>